<evidence type="ECO:0000313" key="1">
    <source>
        <dbReference type="EMBL" id="OLP96525.1"/>
    </source>
</evidence>
<evidence type="ECO:0000313" key="2">
    <source>
        <dbReference type="Proteomes" id="UP000186817"/>
    </source>
</evidence>
<keyword evidence="2" id="KW-1185">Reference proteome</keyword>
<protein>
    <submittedName>
        <fullName evidence="1">Uncharacterized protein</fullName>
    </submittedName>
</protein>
<reference evidence="1 2" key="1">
    <citation type="submission" date="2016-02" db="EMBL/GenBank/DDBJ databases">
        <title>Genome analysis of coral dinoflagellate symbionts highlights evolutionary adaptations to a symbiotic lifestyle.</title>
        <authorList>
            <person name="Aranda M."/>
            <person name="Li Y."/>
            <person name="Liew Y.J."/>
            <person name="Baumgarten S."/>
            <person name="Simakov O."/>
            <person name="Wilson M."/>
            <person name="Piel J."/>
            <person name="Ashoor H."/>
            <person name="Bougouffa S."/>
            <person name="Bajic V.B."/>
            <person name="Ryu T."/>
            <person name="Ravasi T."/>
            <person name="Bayer T."/>
            <person name="Micklem G."/>
            <person name="Kim H."/>
            <person name="Bhak J."/>
            <person name="Lajeunesse T.C."/>
            <person name="Voolstra C.R."/>
        </authorList>
    </citation>
    <scope>NUCLEOTIDE SEQUENCE [LARGE SCALE GENOMIC DNA]</scope>
    <source>
        <strain evidence="1 2">CCMP2467</strain>
    </source>
</reference>
<name>A0A1Q9DMY7_SYMMI</name>
<comment type="caution">
    <text evidence="1">The sequence shown here is derived from an EMBL/GenBank/DDBJ whole genome shotgun (WGS) entry which is preliminary data.</text>
</comment>
<accession>A0A1Q9DMY7</accession>
<sequence>MRGLPELFAESGEMREENSFTKVPQMKLGEMRWSVKSLGFFRGCEQISLVSSQLDRYPGSSGSKPVYHLSNGGFIPVLVRFPCLLELFLQEFFFNLTPPASEVTMLPQIRRLVSPSREQLPNGEPEALTRASPVSNLCNYGEGPQDLYCKLLCRVPEIPHLLYHASDPVRS</sequence>
<dbReference type="AlphaFoldDB" id="A0A1Q9DMY7"/>
<gene>
    <name evidence="1" type="ORF">AK812_SmicGene21248</name>
</gene>
<proteinExistence type="predicted"/>
<dbReference type="EMBL" id="LSRX01000464">
    <property type="protein sequence ID" value="OLP96525.1"/>
    <property type="molecule type" value="Genomic_DNA"/>
</dbReference>
<dbReference type="Proteomes" id="UP000186817">
    <property type="component" value="Unassembled WGS sequence"/>
</dbReference>
<organism evidence="1 2">
    <name type="scientific">Symbiodinium microadriaticum</name>
    <name type="common">Dinoflagellate</name>
    <name type="synonym">Zooxanthella microadriatica</name>
    <dbReference type="NCBI Taxonomy" id="2951"/>
    <lineage>
        <taxon>Eukaryota</taxon>
        <taxon>Sar</taxon>
        <taxon>Alveolata</taxon>
        <taxon>Dinophyceae</taxon>
        <taxon>Suessiales</taxon>
        <taxon>Symbiodiniaceae</taxon>
        <taxon>Symbiodinium</taxon>
    </lineage>
</organism>